<protein>
    <recommendedName>
        <fullName evidence="8">Gustatory receptor</fullName>
    </recommendedName>
</protein>
<feature type="region of interest" description="Disordered" evidence="9">
    <location>
        <begin position="166"/>
        <end position="185"/>
    </location>
</feature>
<evidence type="ECO:0000313" key="10">
    <source>
        <dbReference type="EMBL" id="KAK3933327.1"/>
    </source>
</evidence>
<gene>
    <name evidence="10" type="ORF">KUF71_017915</name>
</gene>
<dbReference type="PANTHER" id="PTHR21143">
    <property type="entry name" value="INVERTEBRATE GUSTATORY RECEPTOR"/>
    <property type="match status" value="1"/>
</dbReference>
<feature type="transmembrane region" description="Helical" evidence="8">
    <location>
        <begin position="417"/>
        <end position="436"/>
    </location>
</feature>
<keyword evidence="2 8" id="KW-1003">Cell membrane</keyword>
<feature type="region of interest" description="Disordered" evidence="9">
    <location>
        <begin position="122"/>
        <end position="147"/>
    </location>
</feature>
<dbReference type="GO" id="GO:0030424">
    <property type="term" value="C:axon"/>
    <property type="evidence" value="ECO:0007669"/>
    <property type="project" value="TreeGrafter"/>
</dbReference>
<feature type="transmembrane region" description="Helical" evidence="8">
    <location>
        <begin position="442"/>
        <end position="461"/>
    </location>
</feature>
<dbReference type="AlphaFoldDB" id="A0AAE1I4L4"/>
<dbReference type="PANTHER" id="PTHR21143:SF133">
    <property type="entry name" value="GUSTATORY AND PHEROMONE RECEPTOR 32A-RELATED"/>
    <property type="match status" value="1"/>
</dbReference>
<dbReference type="InterPro" id="IPR013604">
    <property type="entry name" value="7TM_chemorcpt"/>
</dbReference>
<feature type="transmembrane region" description="Helical" evidence="8">
    <location>
        <begin position="229"/>
        <end position="250"/>
    </location>
</feature>
<comment type="subcellular location">
    <subcellularLocation>
        <location evidence="1 8">Cell membrane</location>
        <topology evidence="1 8">Multi-pass membrane protein</topology>
    </subcellularLocation>
</comment>
<evidence type="ECO:0000256" key="8">
    <source>
        <dbReference type="RuleBase" id="RU363108"/>
    </source>
</evidence>
<feature type="compositionally biased region" description="Pro residues" evidence="9">
    <location>
        <begin position="1"/>
        <end position="19"/>
    </location>
</feature>
<dbReference type="GO" id="GO:0007165">
    <property type="term" value="P:signal transduction"/>
    <property type="evidence" value="ECO:0007669"/>
    <property type="project" value="UniProtKB-KW"/>
</dbReference>
<comment type="caution">
    <text evidence="10">The sequence shown here is derived from an EMBL/GenBank/DDBJ whole genome shotgun (WGS) entry which is preliminary data.</text>
</comment>
<evidence type="ECO:0000256" key="2">
    <source>
        <dbReference type="ARBA" id="ARBA00022475"/>
    </source>
</evidence>
<dbReference type="GO" id="GO:0008049">
    <property type="term" value="P:male courtship behavior"/>
    <property type="evidence" value="ECO:0007669"/>
    <property type="project" value="TreeGrafter"/>
</dbReference>
<evidence type="ECO:0000256" key="6">
    <source>
        <dbReference type="ARBA" id="ARBA00023170"/>
    </source>
</evidence>
<sequence>MRLVPAPAPAPTPANPSGPLPTGSLSDRRFAVCGSQVERGKGKQQQQEQQEDYNLASDEDCRAEEVTARAASRDMPTWTFCEKGAAAAAAGPQSPAPGPAREDEVLCSKIQAAEANGRSAIRDTGHCDRNEHHQPPASGTEQQRSVVSSLLPHMAESHELLGTAPYGQTSSGSWPGPGPGPGPPRPAGLVCSRSWLVYSLIVTSAVSLLNNLMAYRIAYYFSGYFYKDMVGMTFILKCLCCSSLLAMALWSRAAVVRALDALVQSEAMLAVSRSGRGGGPLVLAELLALATICGGTFVFFWNEFELPVVHKIWYLSSMCLPFLYICFVNIQFHCMALIVYRQLKDLNHSTSRLLETAGGVAAGTPDIHRISHDWWTSGNNVHDFPSEVARSARYLRVRQERIHNCISKLSSAYSLRLLLTVTLSLEELTTGLYYIITTVKSPWKPMIAAWAIMYLGQLFLLMTPCQWVESEGEALKDVVNRILRMSHLSQFDRDELEEFQTQLDQLEMRFCASGVASLDYTQLQKVASTVTTYLVILLQMRK</sequence>
<feature type="transmembrane region" description="Helical" evidence="8">
    <location>
        <begin position="281"/>
        <end position="301"/>
    </location>
</feature>
<evidence type="ECO:0000256" key="9">
    <source>
        <dbReference type="SAM" id="MobiDB-lite"/>
    </source>
</evidence>
<keyword evidence="3 8" id="KW-0812">Transmembrane</keyword>
<feature type="transmembrane region" description="Helical" evidence="8">
    <location>
        <begin position="313"/>
        <end position="340"/>
    </location>
</feature>
<evidence type="ECO:0000256" key="3">
    <source>
        <dbReference type="ARBA" id="ARBA00022692"/>
    </source>
</evidence>
<organism evidence="10 11">
    <name type="scientific">Frankliniella fusca</name>
    <dbReference type="NCBI Taxonomy" id="407009"/>
    <lineage>
        <taxon>Eukaryota</taxon>
        <taxon>Metazoa</taxon>
        <taxon>Ecdysozoa</taxon>
        <taxon>Arthropoda</taxon>
        <taxon>Hexapoda</taxon>
        <taxon>Insecta</taxon>
        <taxon>Pterygota</taxon>
        <taxon>Neoptera</taxon>
        <taxon>Paraneoptera</taxon>
        <taxon>Thysanoptera</taxon>
        <taxon>Terebrantia</taxon>
        <taxon>Thripoidea</taxon>
        <taxon>Thripidae</taxon>
        <taxon>Frankliniella</taxon>
    </lineage>
</organism>
<feature type="region of interest" description="Disordered" evidence="9">
    <location>
        <begin position="1"/>
        <end position="60"/>
    </location>
</feature>
<comment type="similarity">
    <text evidence="8">Belongs to the insect chemoreceptor superfamily. Gustatory receptor (GR) family.</text>
</comment>
<proteinExistence type="inferred from homology"/>
<feature type="compositionally biased region" description="Polar residues" evidence="9">
    <location>
        <begin position="137"/>
        <end position="147"/>
    </location>
</feature>
<evidence type="ECO:0000256" key="7">
    <source>
        <dbReference type="ARBA" id="ARBA00023224"/>
    </source>
</evidence>
<evidence type="ECO:0000256" key="5">
    <source>
        <dbReference type="ARBA" id="ARBA00023136"/>
    </source>
</evidence>
<dbReference type="GO" id="GO:0005886">
    <property type="term" value="C:plasma membrane"/>
    <property type="evidence" value="ECO:0007669"/>
    <property type="project" value="UniProtKB-SubCell"/>
</dbReference>
<evidence type="ECO:0000256" key="4">
    <source>
        <dbReference type="ARBA" id="ARBA00022989"/>
    </source>
</evidence>
<keyword evidence="11" id="KW-1185">Reference proteome</keyword>
<feature type="transmembrane region" description="Helical" evidence="8">
    <location>
        <begin position="195"/>
        <end position="217"/>
    </location>
</feature>
<comment type="caution">
    <text evidence="8">Lacks conserved residue(s) required for the propagation of feature annotation.</text>
</comment>
<evidence type="ECO:0000313" key="11">
    <source>
        <dbReference type="Proteomes" id="UP001219518"/>
    </source>
</evidence>
<evidence type="ECO:0000256" key="1">
    <source>
        <dbReference type="ARBA" id="ARBA00004651"/>
    </source>
</evidence>
<keyword evidence="7 8" id="KW-0807">Transducer</keyword>
<name>A0AAE1I4L4_9NEOP</name>
<reference evidence="10" key="1">
    <citation type="submission" date="2021-07" db="EMBL/GenBank/DDBJ databases">
        <authorList>
            <person name="Catto M.A."/>
            <person name="Jacobson A."/>
            <person name="Kennedy G."/>
            <person name="Labadie P."/>
            <person name="Hunt B.G."/>
            <person name="Srinivasan R."/>
        </authorList>
    </citation>
    <scope>NUCLEOTIDE SEQUENCE</scope>
    <source>
        <strain evidence="10">PL_HMW_Pooled</strain>
        <tissue evidence="10">Head</tissue>
    </source>
</reference>
<dbReference type="Pfam" id="PF08395">
    <property type="entry name" value="7tm_7"/>
    <property type="match status" value="1"/>
</dbReference>
<dbReference type="EMBL" id="JAHWGI010001444">
    <property type="protein sequence ID" value="KAK3933327.1"/>
    <property type="molecule type" value="Genomic_DNA"/>
</dbReference>
<keyword evidence="5 8" id="KW-0472">Membrane</keyword>
<dbReference type="GO" id="GO:0043025">
    <property type="term" value="C:neuronal cell body"/>
    <property type="evidence" value="ECO:0007669"/>
    <property type="project" value="TreeGrafter"/>
</dbReference>
<dbReference type="Proteomes" id="UP001219518">
    <property type="component" value="Unassembled WGS sequence"/>
</dbReference>
<dbReference type="GO" id="GO:0030425">
    <property type="term" value="C:dendrite"/>
    <property type="evidence" value="ECO:0007669"/>
    <property type="project" value="TreeGrafter"/>
</dbReference>
<keyword evidence="6 8" id="KW-0675">Receptor</keyword>
<accession>A0AAE1I4L4</accession>
<reference evidence="10" key="2">
    <citation type="journal article" date="2023" name="BMC Genomics">
        <title>Pest status, molecular evolution, and epigenetic factors derived from the genome assembly of Frankliniella fusca, a thysanopteran phytovirus vector.</title>
        <authorList>
            <person name="Catto M.A."/>
            <person name="Labadie P.E."/>
            <person name="Jacobson A.L."/>
            <person name="Kennedy G.G."/>
            <person name="Srinivasan R."/>
            <person name="Hunt B.G."/>
        </authorList>
    </citation>
    <scope>NUCLEOTIDE SEQUENCE</scope>
    <source>
        <strain evidence="10">PL_HMW_Pooled</strain>
    </source>
</reference>
<keyword evidence="4 8" id="KW-1133">Transmembrane helix</keyword>
<dbReference type="GO" id="GO:0050909">
    <property type="term" value="P:sensory perception of taste"/>
    <property type="evidence" value="ECO:0007669"/>
    <property type="project" value="InterPro"/>
</dbReference>
<dbReference type="GO" id="GO:0007635">
    <property type="term" value="P:chemosensory behavior"/>
    <property type="evidence" value="ECO:0007669"/>
    <property type="project" value="TreeGrafter"/>
</dbReference>
<feature type="compositionally biased region" description="Pro residues" evidence="9">
    <location>
        <begin position="176"/>
        <end position="185"/>
    </location>
</feature>
<feature type="compositionally biased region" description="Basic and acidic residues" evidence="9">
    <location>
        <begin position="122"/>
        <end position="134"/>
    </location>
</feature>
<comment type="function">
    <text evidence="8">Gustatory receptor which mediates acceptance or avoidance behavior, depending on its substrates.</text>
</comment>